<keyword evidence="2" id="KW-0489">Methyltransferase</keyword>
<dbReference type="PANTHER" id="PTHR43861">
    <property type="entry name" value="TRANS-ACONITATE 2-METHYLTRANSFERASE-RELATED"/>
    <property type="match status" value="1"/>
</dbReference>
<evidence type="ECO:0000259" key="1">
    <source>
        <dbReference type="Pfam" id="PF08242"/>
    </source>
</evidence>
<organism evidence="2 3">
    <name type="scientific">Roseovarius tolerans</name>
    <dbReference type="NCBI Taxonomy" id="74031"/>
    <lineage>
        <taxon>Bacteria</taxon>
        <taxon>Pseudomonadati</taxon>
        <taxon>Pseudomonadota</taxon>
        <taxon>Alphaproteobacteria</taxon>
        <taxon>Rhodobacterales</taxon>
        <taxon>Roseobacteraceae</taxon>
        <taxon>Roseovarius</taxon>
    </lineage>
</organism>
<protein>
    <submittedName>
        <fullName evidence="2">Ubiquinone/menaquinone biosynthesis C-methylase UbiE</fullName>
    </submittedName>
</protein>
<evidence type="ECO:0000313" key="3">
    <source>
        <dbReference type="Proteomes" id="UP000182160"/>
    </source>
</evidence>
<dbReference type="AlphaFoldDB" id="A0A1H8J2D3"/>
<keyword evidence="2" id="KW-0830">Ubiquinone</keyword>
<dbReference type="GO" id="GO:0008168">
    <property type="term" value="F:methyltransferase activity"/>
    <property type="evidence" value="ECO:0007669"/>
    <property type="project" value="UniProtKB-KW"/>
</dbReference>
<name>A0A1H8J2D3_9RHOB</name>
<dbReference type="InterPro" id="IPR013217">
    <property type="entry name" value="Methyltransf_12"/>
</dbReference>
<keyword evidence="2" id="KW-0808">Transferase</keyword>
<dbReference type="EMBL" id="FOBO01000027">
    <property type="protein sequence ID" value="SEN74565.1"/>
    <property type="molecule type" value="Genomic_DNA"/>
</dbReference>
<dbReference type="CDD" id="cd02440">
    <property type="entry name" value="AdoMet_MTases"/>
    <property type="match status" value="1"/>
</dbReference>
<accession>A0A1H8J2D3</accession>
<gene>
    <name evidence="2" type="ORF">SAMN04488077_1273</name>
</gene>
<proteinExistence type="predicted"/>
<dbReference type="GO" id="GO:0032259">
    <property type="term" value="P:methylation"/>
    <property type="evidence" value="ECO:0007669"/>
    <property type="project" value="UniProtKB-KW"/>
</dbReference>
<sequence length="289" mass="32468">MPLQCQLPGVTYSLKKKSCIKPFSIQPWGLSTMPSHVSVEERKALDFDRFELDEDKAVRVDWNAYAEAYDLLSEHNPAYQALLHDFEGFLATIRTPQLIYDIGGGTGNYTKIAARACPGSEIRFVEPDAGMIALARDKLAAHGNINYDTLALEDIDALGAADLVICVHALYAMPAPEQRLADMRRLLRPGGLLYLINLGRYMNVADWRNYLFSHLKKEHGLVGALRIFWQGREIAKQNKTILKAQKNGVYWTHTEEEIASAASAAGFEILRQESVYRGYSHLLVCRVKP</sequence>
<dbReference type="Proteomes" id="UP000182160">
    <property type="component" value="Unassembled WGS sequence"/>
</dbReference>
<reference evidence="2 3" key="1">
    <citation type="submission" date="2016-10" db="EMBL/GenBank/DDBJ databases">
        <authorList>
            <person name="de Groot N.N."/>
        </authorList>
    </citation>
    <scope>NUCLEOTIDE SEQUENCE [LARGE SCALE GENOMIC DNA]</scope>
    <source>
        <strain evidence="2 3">DSM 11457</strain>
    </source>
</reference>
<dbReference type="PANTHER" id="PTHR43861:SF1">
    <property type="entry name" value="TRANS-ACONITATE 2-METHYLTRANSFERASE"/>
    <property type="match status" value="1"/>
</dbReference>
<feature type="domain" description="Methyltransferase type 12" evidence="1">
    <location>
        <begin position="101"/>
        <end position="193"/>
    </location>
</feature>
<dbReference type="Pfam" id="PF08242">
    <property type="entry name" value="Methyltransf_12"/>
    <property type="match status" value="1"/>
</dbReference>
<evidence type="ECO:0000313" key="2">
    <source>
        <dbReference type="EMBL" id="SEN74565.1"/>
    </source>
</evidence>
<dbReference type="Gene3D" id="3.40.50.150">
    <property type="entry name" value="Vaccinia Virus protein VP39"/>
    <property type="match status" value="1"/>
</dbReference>
<dbReference type="SUPFAM" id="SSF53335">
    <property type="entry name" value="S-adenosyl-L-methionine-dependent methyltransferases"/>
    <property type="match status" value="1"/>
</dbReference>
<dbReference type="InterPro" id="IPR029063">
    <property type="entry name" value="SAM-dependent_MTases_sf"/>
</dbReference>